<sequence>MRYATLLPIALLASVVLAAEIEEREDDGYYTDDRYDTDNDGYDTDNDGPYDPRTRTGTTVSTVTVTPPQASSTSASQTTRAADPQNQINDDDDLNRQATVVVTTTTNSNGATNLKMDGLLFVLGIALL</sequence>
<evidence type="ECO:0000313" key="4">
    <source>
        <dbReference type="Proteomes" id="UP000694255"/>
    </source>
</evidence>
<gene>
    <name evidence="3" type="ORF">J8A68_003038</name>
</gene>
<dbReference type="EMBL" id="JAGSYN010000137">
    <property type="protein sequence ID" value="KAG7663491.1"/>
    <property type="molecule type" value="Genomic_DNA"/>
</dbReference>
<keyword evidence="2" id="KW-0732">Signal</keyword>
<reference evidence="3 4" key="1">
    <citation type="journal article" date="2021" name="DNA Res.">
        <title>Genome analysis of Candida subhashii reveals its hybrid nature and dual mitochondrial genome conformations.</title>
        <authorList>
            <person name="Mixao V."/>
            <person name="Hegedusova E."/>
            <person name="Saus E."/>
            <person name="Pryszcz L.P."/>
            <person name="Cillingova A."/>
            <person name="Nosek J."/>
            <person name="Gabaldon T."/>
        </authorList>
    </citation>
    <scope>NUCLEOTIDE SEQUENCE [LARGE SCALE GENOMIC DNA]</scope>
    <source>
        <strain evidence="3 4">CBS 10753</strain>
    </source>
</reference>
<feature type="signal peptide" evidence="2">
    <location>
        <begin position="1"/>
        <end position="18"/>
    </location>
</feature>
<feature type="chain" id="PRO_5035328158" evidence="2">
    <location>
        <begin position="19"/>
        <end position="128"/>
    </location>
</feature>
<feature type="region of interest" description="Disordered" evidence="1">
    <location>
        <begin position="24"/>
        <end position="95"/>
    </location>
</feature>
<dbReference type="GeneID" id="73469839"/>
<organism evidence="3 4">
    <name type="scientific">[Candida] subhashii</name>
    <dbReference type="NCBI Taxonomy" id="561895"/>
    <lineage>
        <taxon>Eukaryota</taxon>
        <taxon>Fungi</taxon>
        <taxon>Dikarya</taxon>
        <taxon>Ascomycota</taxon>
        <taxon>Saccharomycotina</taxon>
        <taxon>Pichiomycetes</taxon>
        <taxon>Debaryomycetaceae</taxon>
        <taxon>Spathaspora</taxon>
    </lineage>
</organism>
<evidence type="ECO:0000256" key="2">
    <source>
        <dbReference type="SAM" id="SignalP"/>
    </source>
</evidence>
<dbReference type="Proteomes" id="UP000694255">
    <property type="component" value="Unassembled WGS sequence"/>
</dbReference>
<protein>
    <submittedName>
        <fullName evidence="3">Uncharacterized protein</fullName>
    </submittedName>
</protein>
<dbReference type="RefSeq" id="XP_049263723.1">
    <property type="nucleotide sequence ID" value="XM_049406851.1"/>
</dbReference>
<keyword evidence="4" id="KW-1185">Reference proteome</keyword>
<proteinExistence type="predicted"/>
<feature type="compositionally biased region" description="Acidic residues" evidence="1">
    <location>
        <begin position="38"/>
        <end position="48"/>
    </location>
</feature>
<feature type="compositionally biased region" description="Low complexity" evidence="1">
    <location>
        <begin position="49"/>
        <end position="81"/>
    </location>
</feature>
<dbReference type="AlphaFoldDB" id="A0A8J5QN07"/>
<accession>A0A8J5QN07</accession>
<name>A0A8J5QN07_9ASCO</name>
<evidence type="ECO:0000313" key="3">
    <source>
        <dbReference type="EMBL" id="KAG7663491.1"/>
    </source>
</evidence>
<evidence type="ECO:0000256" key="1">
    <source>
        <dbReference type="SAM" id="MobiDB-lite"/>
    </source>
</evidence>
<comment type="caution">
    <text evidence="3">The sequence shown here is derived from an EMBL/GenBank/DDBJ whole genome shotgun (WGS) entry which is preliminary data.</text>
</comment>